<keyword evidence="2" id="KW-1185">Reference proteome</keyword>
<gene>
    <name evidence="1" type="ORF">CIPAW_10G051300</name>
</gene>
<evidence type="ECO:0000313" key="2">
    <source>
        <dbReference type="Proteomes" id="UP000811609"/>
    </source>
</evidence>
<organism evidence="1 2">
    <name type="scientific">Carya illinoinensis</name>
    <name type="common">Pecan</name>
    <dbReference type="NCBI Taxonomy" id="32201"/>
    <lineage>
        <taxon>Eukaryota</taxon>
        <taxon>Viridiplantae</taxon>
        <taxon>Streptophyta</taxon>
        <taxon>Embryophyta</taxon>
        <taxon>Tracheophyta</taxon>
        <taxon>Spermatophyta</taxon>
        <taxon>Magnoliopsida</taxon>
        <taxon>eudicotyledons</taxon>
        <taxon>Gunneridae</taxon>
        <taxon>Pentapetalae</taxon>
        <taxon>rosids</taxon>
        <taxon>fabids</taxon>
        <taxon>Fagales</taxon>
        <taxon>Juglandaceae</taxon>
        <taxon>Carya</taxon>
    </lineage>
</organism>
<accession>A0A8T1P940</accession>
<sequence length="34" mass="4043">MISAIYSILDDGKFGRHTKKWWRSFMLSLLLIQS</sequence>
<dbReference type="AlphaFoldDB" id="A0A8T1P940"/>
<evidence type="ECO:0000313" key="1">
    <source>
        <dbReference type="EMBL" id="KAG6638688.1"/>
    </source>
</evidence>
<comment type="caution">
    <text evidence="1">The sequence shown here is derived from an EMBL/GenBank/DDBJ whole genome shotgun (WGS) entry which is preliminary data.</text>
</comment>
<name>A0A8T1P940_CARIL</name>
<dbReference type="EMBL" id="CM031818">
    <property type="protein sequence ID" value="KAG6638688.1"/>
    <property type="molecule type" value="Genomic_DNA"/>
</dbReference>
<protein>
    <submittedName>
        <fullName evidence="1">Uncharacterized protein</fullName>
    </submittedName>
</protein>
<reference evidence="1" key="1">
    <citation type="submission" date="2020-12" db="EMBL/GenBank/DDBJ databases">
        <title>WGS assembly of Carya illinoinensis cv. Pawnee.</title>
        <authorList>
            <person name="Platts A."/>
            <person name="Shu S."/>
            <person name="Wright S."/>
            <person name="Barry K."/>
            <person name="Edger P."/>
            <person name="Pires J.C."/>
            <person name="Schmutz J."/>
        </authorList>
    </citation>
    <scope>NUCLEOTIDE SEQUENCE</scope>
    <source>
        <tissue evidence="1">Leaf</tissue>
    </source>
</reference>
<dbReference type="Proteomes" id="UP000811609">
    <property type="component" value="Chromosome 10"/>
</dbReference>
<proteinExistence type="predicted"/>